<dbReference type="PANTHER" id="PTHR30290">
    <property type="entry name" value="PERIPLASMIC BINDING COMPONENT OF ABC TRANSPORTER"/>
    <property type="match status" value="1"/>
</dbReference>
<feature type="domain" description="Solute-binding protein family 5" evidence="3">
    <location>
        <begin position="149"/>
        <end position="311"/>
    </location>
</feature>
<proteinExistence type="predicted"/>
<feature type="signal peptide" evidence="2">
    <location>
        <begin position="1"/>
        <end position="33"/>
    </location>
</feature>
<evidence type="ECO:0000313" key="4">
    <source>
        <dbReference type="EMBL" id="GGL80476.1"/>
    </source>
</evidence>
<dbReference type="Gene3D" id="3.90.76.10">
    <property type="entry name" value="Dipeptide-binding Protein, Domain 1"/>
    <property type="match status" value="1"/>
</dbReference>
<accession>A0A917SG70</accession>
<gene>
    <name evidence="4" type="ORF">GCM10011575_43440</name>
</gene>
<dbReference type="PROSITE" id="PS51257">
    <property type="entry name" value="PROKAR_LIPOPROTEIN"/>
    <property type="match status" value="1"/>
</dbReference>
<keyword evidence="5" id="KW-1185">Reference proteome</keyword>
<protein>
    <recommendedName>
        <fullName evidence="3">Solute-binding protein family 5 domain-containing protein</fullName>
    </recommendedName>
</protein>
<dbReference type="RefSeq" id="WP_188897783.1">
    <property type="nucleotide sequence ID" value="NZ_BMMZ01000015.1"/>
</dbReference>
<feature type="compositionally biased region" description="Acidic residues" evidence="1">
    <location>
        <begin position="91"/>
        <end position="107"/>
    </location>
</feature>
<reference evidence="4" key="1">
    <citation type="journal article" date="2014" name="Int. J. Syst. Evol. Microbiol.">
        <title>Complete genome sequence of Corynebacterium casei LMG S-19264T (=DSM 44701T), isolated from a smear-ripened cheese.</title>
        <authorList>
            <consortium name="US DOE Joint Genome Institute (JGI-PGF)"/>
            <person name="Walter F."/>
            <person name="Albersmeier A."/>
            <person name="Kalinowski J."/>
            <person name="Ruckert C."/>
        </authorList>
    </citation>
    <scope>NUCLEOTIDE SEQUENCE</scope>
    <source>
        <strain evidence="4">CGMCC 4.7306</strain>
    </source>
</reference>
<dbReference type="InterPro" id="IPR000914">
    <property type="entry name" value="SBP_5_dom"/>
</dbReference>
<dbReference type="EMBL" id="BMMZ01000015">
    <property type="protein sequence ID" value="GGL80476.1"/>
    <property type="molecule type" value="Genomic_DNA"/>
</dbReference>
<feature type="region of interest" description="Disordered" evidence="1">
    <location>
        <begin position="82"/>
        <end position="143"/>
    </location>
</feature>
<dbReference type="SUPFAM" id="SSF53850">
    <property type="entry name" value="Periplasmic binding protein-like II"/>
    <property type="match status" value="1"/>
</dbReference>
<dbReference type="GO" id="GO:1904680">
    <property type="term" value="F:peptide transmembrane transporter activity"/>
    <property type="evidence" value="ECO:0007669"/>
    <property type="project" value="TreeGrafter"/>
</dbReference>
<name>A0A917SG70_9ACTN</name>
<dbReference type="Gene3D" id="3.40.190.10">
    <property type="entry name" value="Periplasmic binding protein-like II"/>
    <property type="match status" value="1"/>
</dbReference>
<dbReference type="InterPro" id="IPR039424">
    <property type="entry name" value="SBP_5"/>
</dbReference>
<dbReference type="Proteomes" id="UP000613840">
    <property type="component" value="Unassembled WGS sequence"/>
</dbReference>
<dbReference type="Pfam" id="PF00496">
    <property type="entry name" value="SBP_bac_5"/>
    <property type="match status" value="1"/>
</dbReference>
<keyword evidence="2" id="KW-0732">Signal</keyword>
<sequence>MPALVRRLSGLPRRLRTALVLTALCCLAPVALSACTGGGTNLPSTPPTASVEPASAVNPQPRTMLADGGELRLPVDAIGHQWNPLYSDSSDNSDDSDGSDGSDDSDGDAGVALMMGPMLPQLFNYDSDGNPSPNPDYLAGVDASGGNPQVVTYTLSPNAVWNSGRAMSADDFIAEWHACNGQNVSFKCNATSKFSQVSQVRQGNGPSQVIVTYKGSYADWPSTFEVLLPKESDSDPATFNEGWTSLTKIHDWLAGPFEVSAVSRDDGVLIETPNPQWWADKPKLSQLTFRVIATDDRFAALRDHQIDAYDLGSDSGAIKDVDALAGCEIREGDVPPGKPQITAARTTLANYGSFGKQSIVWTDVGYLPPAT</sequence>
<feature type="chain" id="PRO_5038337649" description="Solute-binding protein family 5 domain-containing protein" evidence="2">
    <location>
        <begin position="34"/>
        <end position="371"/>
    </location>
</feature>
<evidence type="ECO:0000313" key="5">
    <source>
        <dbReference type="Proteomes" id="UP000613840"/>
    </source>
</evidence>
<evidence type="ECO:0000259" key="3">
    <source>
        <dbReference type="Pfam" id="PF00496"/>
    </source>
</evidence>
<evidence type="ECO:0000256" key="2">
    <source>
        <dbReference type="SAM" id="SignalP"/>
    </source>
</evidence>
<evidence type="ECO:0000256" key="1">
    <source>
        <dbReference type="SAM" id="MobiDB-lite"/>
    </source>
</evidence>
<comment type="caution">
    <text evidence="4">The sequence shown here is derived from an EMBL/GenBank/DDBJ whole genome shotgun (WGS) entry which is preliminary data.</text>
</comment>
<dbReference type="GO" id="GO:0015833">
    <property type="term" value="P:peptide transport"/>
    <property type="evidence" value="ECO:0007669"/>
    <property type="project" value="TreeGrafter"/>
</dbReference>
<dbReference type="PANTHER" id="PTHR30290:SF65">
    <property type="entry name" value="MONOACYL PHOSPHATIDYLINOSITOL TETRAMANNOSIDE-BINDING PROTEIN LPQW-RELATED"/>
    <property type="match status" value="1"/>
</dbReference>
<reference evidence="4" key="2">
    <citation type="submission" date="2020-09" db="EMBL/GenBank/DDBJ databases">
        <authorList>
            <person name="Sun Q."/>
            <person name="Zhou Y."/>
        </authorList>
    </citation>
    <scope>NUCLEOTIDE SEQUENCE</scope>
    <source>
        <strain evidence="4">CGMCC 4.7306</strain>
    </source>
</reference>
<dbReference type="AlphaFoldDB" id="A0A917SG70"/>
<organism evidence="4 5">
    <name type="scientific">Microlunatus endophyticus</name>
    <dbReference type="NCBI Taxonomy" id="1716077"/>
    <lineage>
        <taxon>Bacteria</taxon>
        <taxon>Bacillati</taxon>
        <taxon>Actinomycetota</taxon>
        <taxon>Actinomycetes</taxon>
        <taxon>Propionibacteriales</taxon>
        <taxon>Propionibacteriaceae</taxon>
        <taxon>Microlunatus</taxon>
    </lineage>
</organism>